<dbReference type="UniPathway" id="UPA00048">
    <property type="reaction ID" value="UER00072"/>
</dbReference>
<dbReference type="EC" id="1.1.1.85" evidence="6 16"/>
<evidence type="ECO:0000256" key="4">
    <source>
        <dbReference type="ARBA" id="ARBA00008319"/>
    </source>
</evidence>
<dbReference type="RefSeq" id="WP_089885473.1">
    <property type="nucleotide sequence ID" value="NZ_FNGV01000001.1"/>
</dbReference>
<dbReference type="SMART" id="SM01329">
    <property type="entry name" value="Iso_dh"/>
    <property type="match status" value="1"/>
</dbReference>
<comment type="similarity">
    <text evidence="4">Belongs to the isocitrate and isopropylmalate dehydrogenases family. LeuB type 1 subfamily.</text>
</comment>
<dbReference type="GO" id="GO:0009098">
    <property type="term" value="P:L-leucine biosynthetic process"/>
    <property type="evidence" value="ECO:0007669"/>
    <property type="project" value="UniProtKB-UniRule"/>
</dbReference>
<evidence type="ECO:0000256" key="7">
    <source>
        <dbReference type="ARBA" id="ARBA00019276"/>
    </source>
</evidence>
<evidence type="ECO:0000256" key="2">
    <source>
        <dbReference type="ARBA" id="ARBA00001936"/>
    </source>
</evidence>
<keyword evidence="9" id="KW-0028">Amino-acid biosynthesis</keyword>
<proteinExistence type="inferred from homology"/>
<reference evidence="20 21" key="1">
    <citation type="submission" date="2016-10" db="EMBL/GenBank/DDBJ databases">
        <authorList>
            <person name="de Groot N.N."/>
        </authorList>
    </citation>
    <scope>NUCLEOTIDE SEQUENCE [LARGE SCALE GENOMIC DNA]</scope>
    <source>
        <strain evidence="20 21">DSM 19886</strain>
    </source>
</reference>
<evidence type="ECO:0000259" key="19">
    <source>
        <dbReference type="SMART" id="SM01329"/>
    </source>
</evidence>
<dbReference type="InterPro" id="IPR024084">
    <property type="entry name" value="IsoPropMal-DH-like_dom"/>
</dbReference>
<dbReference type="PROSITE" id="PS00470">
    <property type="entry name" value="IDH_IMDH"/>
    <property type="match status" value="1"/>
</dbReference>
<comment type="cofactor">
    <cofactor evidence="2">
        <name>Mn(2+)</name>
        <dbReference type="ChEBI" id="CHEBI:29035"/>
    </cofactor>
</comment>
<accession>A0A1G9K2M3</accession>
<evidence type="ECO:0000256" key="10">
    <source>
        <dbReference type="ARBA" id="ARBA00022723"/>
    </source>
</evidence>
<organism evidence="20 21">
    <name type="scientific">Kriegella aquimaris</name>
    <dbReference type="NCBI Taxonomy" id="192904"/>
    <lineage>
        <taxon>Bacteria</taxon>
        <taxon>Pseudomonadati</taxon>
        <taxon>Bacteroidota</taxon>
        <taxon>Flavobacteriia</taxon>
        <taxon>Flavobacteriales</taxon>
        <taxon>Flavobacteriaceae</taxon>
        <taxon>Kriegella</taxon>
    </lineage>
</organism>
<comment type="cofactor">
    <cofactor evidence="18">
        <name>Mg(2+)</name>
        <dbReference type="ChEBI" id="CHEBI:18420"/>
    </cofactor>
    <cofactor evidence="18">
        <name>Mn(2+)</name>
        <dbReference type="ChEBI" id="CHEBI:29035"/>
    </cofactor>
    <text evidence="18">Binds 1 Mg(2+) or Mn(2+) ion per subunit.</text>
</comment>
<evidence type="ECO:0000256" key="14">
    <source>
        <dbReference type="ARBA" id="ARBA00023211"/>
    </source>
</evidence>
<comment type="function">
    <text evidence="18">Catalyzes the oxidation of 3-carboxy-2-hydroxy-4-methylpentanoate (3-isopropylmalate) to 3-carboxy-4-methyl-2-oxopentanoate. The product decarboxylates to 4-methyl-2 oxopentanoate.</text>
</comment>
<dbReference type="PANTHER" id="PTHR42979">
    <property type="entry name" value="3-ISOPROPYLMALATE DEHYDROGENASE"/>
    <property type="match status" value="1"/>
</dbReference>
<keyword evidence="10 18" id="KW-0479">Metal-binding</keyword>
<evidence type="ECO:0000256" key="12">
    <source>
        <dbReference type="ARBA" id="ARBA00023002"/>
    </source>
</evidence>
<dbReference type="EMBL" id="FNGV01000001">
    <property type="protein sequence ID" value="SDL43716.1"/>
    <property type="molecule type" value="Genomic_DNA"/>
</dbReference>
<evidence type="ECO:0000256" key="15">
    <source>
        <dbReference type="ARBA" id="ARBA00023304"/>
    </source>
</evidence>
<keyword evidence="8 18" id="KW-0432">Leucine biosynthesis</keyword>
<keyword evidence="15 18" id="KW-0100">Branched-chain amino acid biosynthesis</keyword>
<evidence type="ECO:0000256" key="13">
    <source>
        <dbReference type="ARBA" id="ARBA00023027"/>
    </source>
</evidence>
<evidence type="ECO:0000256" key="6">
    <source>
        <dbReference type="ARBA" id="ARBA00013101"/>
    </source>
</evidence>
<sequence>MHLKIAVLGGDGIGPEVLKQSVKCLQAVAETFGHNFTFTDGLVGAAAIKKTGSPLPDATLELCKKSDAILFGAIGALEYDNDPNARVRPEQGLLKLRKELDLFANIRPVKVFPILAPKSPLKEHIIKGTDFVIYRELLGGIYFNEKKLSEDGTKASDLCEYTEGEISRIAHMAFKAAKRRRKKLTLVDKANVLETSRLWRRVVTNIGESYPEVELNCLFIDNAAIQIILDPRQFDVILTENMFGDILNDQGSVVLGSIGLLPSASVGTKNAMFEPVHGSYPQAKGKNIANPVASILSVAMLLQHFGLFEEANAVVAAILKSFQKNIVTSDVMGSSKYGTNYVGDFIAENIVDSDDNLTMNDENIWLGKSTII</sequence>
<evidence type="ECO:0000256" key="9">
    <source>
        <dbReference type="ARBA" id="ARBA00022605"/>
    </source>
</evidence>
<dbReference type="FunFam" id="3.40.718.10:FF:000006">
    <property type="entry name" value="3-isopropylmalate dehydrogenase"/>
    <property type="match status" value="1"/>
</dbReference>
<evidence type="ECO:0000256" key="3">
    <source>
        <dbReference type="ARBA" id="ARBA00004762"/>
    </source>
</evidence>
<keyword evidence="12 17" id="KW-0560">Oxidoreductase</keyword>
<dbReference type="Gene3D" id="3.40.718.10">
    <property type="entry name" value="Isopropylmalate Dehydrogenase"/>
    <property type="match status" value="1"/>
</dbReference>
<comment type="subunit">
    <text evidence="5 18">Homodimer.</text>
</comment>
<dbReference type="GO" id="GO:0005829">
    <property type="term" value="C:cytosol"/>
    <property type="evidence" value="ECO:0007669"/>
    <property type="project" value="TreeGrafter"/>
</dbReference>
<evidence type="ECO:0000256" key="8">
    <source>
        <dbReference type="ARBA" id="ARBA00022430"/>
    </source>
</evidence>
<dbReference type="NCBIfam" id="TIGR00169">
    <property type="entry name" value="leuB"/>
    <property type="match status" value="1"/>
</dbReference>
<dbReference type="SUPFAM" id="SSF53659">
    <property type="entry name" value="Isocitrate/Isopropylmalate dehydrogenase-like"/>
    <property type="match status" value="1"/>
</dbReference>
<name>A0A1G9K2M3_9FLAO</name>
<feature type="domain" description="Isopropylmalate dehydrogenase-like" evidence="19">
    <location>
        <begin position="4"/>
        <end position="346"/>
    </location>
</feature>
<comment type="catalytic activity">
    <reaction evidence="1 18">
        <text>(2R,3S)-3-isopropylmalate + NAD(+) = 4-methyl-2-oxopentanoate + CO2 + NADH</text>
        <dbReference type="Rhea" id="RHEA:32271"/>
        <dbReference type="ChEBI" id="CHEBI:16526"/>
        <dbReference type="ChEBI" id="CHEBI:17865"/>
        <dbReference type="ChEBI" id="CHEBI:35121"/>
        <dbReference type="ChEBI" id="CHEBI:57540"/>
        <dbReference type="ChEBI" id="CHEBI:57945"/>
        <dbReference type="EC" id="1.1.1.85"/>
    </reaction>
</comment>
<evidence type="ECO:0000256" key="18">
    <source>
        <dbReference type="RuleBase" id="RU004445"/>
    </source>
</evidence>
<evidence type="ECO:0000256" key="1">
    <source>
        <dbReference type="ARBA" id="ARBA00000624"/>
    </source>
</evidence>
<dbReference type="InterPro" id="IPR004429">
    <property type="entry name" value="Isopropylmalate_DH"/>
</dbReference>
<keyword evidence="11" id="KW-0460">Magnesium</keyword>
<dbReference type="GO" id="GO:0000287">
    <property type="term" value="F:magnesium ion binding"/>
    <property type="evidence" value="ECO:0007669"/>
    <property type="project" value="InterPro"/>
</dbReference>
<keyword evidence="13 18" id="KW-0520">NAD</keyword>
<evidence type="ECO:0000313" key="20">
    <source>
        <dbReference type="EMBL" id="SDL43716.1"/>
    </source>
</evidence>
<evidence type="ECO:0000256" key="16">
    <source>
        <dbReference type="NCBIfam" id="TIGR00169"/>
    </source>
</evidence>
<dbReference type="STRING" id="192904.SAMN04488514_101804"/>
<dbReference type="AlphaFoldDB" id="A0A1G9K2M3"/>
<dbReference type="GO" id="GO:0051287">
    <property type="term" value="F:NAD binding"/>
    <property type="evidence" value="ECO:0007669"/>
    <property type="project" value="InterPro"/>
</dbReference>
<protein>
    <recommendedName>
        <fullName evidence="7 16">3-isopropylmalate dehydrogenase</fullName>
        <ecNumber evidence="6 16">1.1.1.85</ecNumber>
    </recommendedName>
</protein>
<keyword evidence="21" id="KW-1185">Reference proteome</keyword>
<comment type="pathway">
    <text evidence="3 18">Amino-acid biosynthesis; L-leucine biosynthesis; L-leucine from 3-methyl-2-oxobutanoate: step 3/4.</text>
</comment>
<dbReference type="Proteomes" id="UP000199440">
    <property type="component" value="Unassembled WGS sequence"/>
</dbReference>
<gene>
    <name evidence="20" type="ORF">SAMN04488514_101804</name>
</gene>
<evidence type="ECO:0000313" key="21">
    <source>
        <dbReference type="Proteomes" id="UP000199440"/>
    </source>
</evidence>
<dbReference type="PANTHER" id="PTHR42979:SF1">
    <property type="entry name" value="3-ISOPROPYLMALATE DEHYDROGENASE"/>
    <property type="match status" value="1"/>
</dbReference>
<dbReference type="OrthoDB" id="9806254at2"/>
<evidence type="ECO:0000256" key="5">
    <source>
        <dbReference type="ARBA" id="ARBA00011738"/>
    </source>
</evidence>
<dbReference type="Pfam" id="PF00180">
    <property type="entry name" value="Iso_dh"/>
    <property type="match status" value="1"/>
</dbReference>
<dbReference type="InterPro" id="IPR019818">
    <property type="entry name" value="IsoCit/isopropylmalate_DH_CS"/>
</dbReference>
<dbReference type="GO" id="GO:0003862">
    <property type="term" value="F:3-isopropylmalate dehydrogenase activity"/>
    <property type="evidence" value="ECO:0007669"/>
    <property type="project" value="UniProtKB-UniRule"/>
</dbReference>
<evidence type="ECO:0000256" key="11">
    <source>
        <dbReference type="ARBA" id="ARBA00022842"/>
    </source>
</evidence>
<keyword evidence="14" id="KW-0464">Manganese</keyword>
<evidence type="ECO:0000256" key="17">
    <source>
        <dbReference type="RuleBase" id="RU004443"/>
    </source>
</evidence>